<keyword evidence="2 4" id="KW-0442">Lipid degradation</keyword>
<evidence type="ECO:0000313" key="7">
    <source>
        <dbReference type="Proteomes" id="UP000526307"/>
    </source>
</evidence>
<keyword evidence="1 4" id="KW-0378">Hydrolase</keyword>
<feature type="active site" description="Proton acceptor" evidence="4">
    <location>
        <position position="160"/>
    </location>
</feature>
<comment type="caution">
    <text evidence="6">The sequence shown here is derived from an EMBL/GenBank/DDBJ whole genome shotgun (WGS) entry which is preliminary data.</text>
</comment>
<dbReference type="CDD" id="cd07208">
    <property type="entry name" value="Pat_hypo_Ecoli_yjju_like"/>
    <property type="match status" value="1"/>
</dbReference>
<accession>A0A7Y8VSV2</accession>
<dbReference type="GO" id="GO:0016042">
    <property type="term" value="P:lipid catabolic process"/>
    <property type="evidence" value="ECO:0007669"/>
    <property type="project" value="UniProtKB-UniRule"/>
</dbReference>
<proteinExistence type="predicted"/>
<dbReference type="AlphaFoldDB" id="A0A7Y8VSV2"/>
<keyword evidence="3 4" id="KW-0443">Lipid metabolism</keyword>
<organism evidence="6 7">
    <name type="scientific">Mogibacterium timidum</name>
    <dbReference type="NCBI Taxonomy" id="35519"/>
    <lineage>
        <taxon>Bacteria</taxon>
        <taxon>Bacillati</taxon>
        <taxon>Bacillota</taxon>
        <taxon>Clostridia</taxon>
        <taxon>Peptostreptococcales</taxon>
        <taxon>Anaerovoracaceae</taxon>
        <taxon>Mogibacterium</taxon>
    </lineage>
</organism>
<dbReference type="InterPro" id="IPR050301">
    <property type="entry name" value="NTE"/>
</dbReference>
<keyword evidence="7" id="KW-1185">Reference proteome</keyword>
<evidence type="ECO:0000259" key="5">
    <source>
        <dbReference type="PROSITE" id="PS51635"/>
    </source>
</evidence>
<feature type="active site" description="Nucleophile" evidence="4">
    <location>
        <position position="37"/>
    </location>
</feature>
<dbReference type="InterPro" id="IPR045943">
    <property type="entry name" value="DUF6363"/>
</dbReference>
<feature type="short sequence motif" description="GXSXG" evidence="4">
    <location>
        <begin position="35"/>
        <end position="39"/>
    </location>
</feature>
<dbReference type="RefSeq" id="WP_178978670.1">
    <property type="nucleotide sequence ID" value="NZ_CAJPUB010000015.1"/>
</dbReference>
<feature type="short sequence motif" description="DGA/G" evidence="4">
    <location>
        <begin position="160"/>
        <end position="162"/>
    </location>
</feature>
<protein>
    <submittedName>
        <fullName evidence="6">Patatin family protein</fullName>
    </submittedName>
</protein>
<evidence type="ECO:0000313" key="6">
    <source>
        <dbReference type="EMBL" id="NWO23680.1"/>
    </source>
</evidence>
<dbReference type="InterPro" id="IPR002641">
    <property type="entry name" value="PNPLA_dom"/>
</dbReference>
<dbReference type="Pfam" id="PF01734">
    <property type="entry name" value="Patatin"/>
    <property type="match status" value="1"/>
</dbReference>
<dbReference type="PANTHER" id="PTHR14226">
    <property type="entry name" value="NEUROPATHY TARGET ESTERASE/SWISS CHEESE D.MELANOGASTER"/>
    <property type="match status" value="1"/>
</dbReference>
<comment type="caution">
    <text evidence="4">Lacks conserved residue(s) required for the propagation of feature annotation.</text>
</comment>
<dbReference type="Pfam" id="PF19890">
    <property type="entry name" value="DUF6363"/>
    <property type="match status" value="1"/>
</dbReference>
<dbReference type="Gene3D" id="3.40.1090.10">
    <property type="entry name" value="Cytosolic phospholipase A2 catalytic domain"/>
    <property type="match status" value="1"/>
</dbReference>
<dbReference type="SUPFAM" id="SSF52151">
    <property type="entry name" value="FabD/lysophospholipase-like"/>
    <property type="match status" value="1"/>
</dbReference>
<dbReference type="PROSITE" id="PS51635">
    <property type="entry name" value="PNPLA"/>
    <property type="match status" value="1"/>
</dbReference>
<dbReference type="InterPro" id="IPR037483">
    <property type="entry name" value="YjjU-like"/>
</dbReference>
<name>A0A7Y8VSV2_9FIRM</name>
<evidence type="ECO:0000256" key="3">
    <source>
        <dbReference type="ARBA" id="ARBA00023098"/>
    </source>
</evidence>
<sequence length="277" mass="31055">MRAVIDVGGGTRDIFGAGVFDYFLEHGVTFDRCYGVSAGGANIASFIAGQQFRNYEFYTEYAMRKEYMSFDNFIKTGSYVDLDYVYGTLSNSYGEYPLDYEAFKENPAEFILVATEAKTGETKYFTKDDISKNNYAPLNASSCVPVVNKPYEINDVEYFDGGLADPIPYKKALEDGCDEFVIILTRPRNGRRDNAKDKRIAQVLARQYPKAAELLENRAELYNEQLDAVNLLEAQGKATIIAPDSIGKLKTLTKDLDMLKNLYRKGLVAAKYTGLDS</sequence>
<evidence type="ECO:0000256" key="4">
    <source>
        <dbReference type="PROSITE-ProRule" id="PRU01161"/>
    </source>
</evidence>
<dbReference type="GO" id="GO:0016787">
    <property type="term" value="F:hydrolase activity"/>
    <property type="evidence" value="ECO:0007669"/>
    <property type="project" value="UniProtKB-UniRule"/>
</dbReference>
<feature type="domain" description="PNPLA" evidence="5">
    <location>
        <begin position="4"/>
        <end position="173"/>
    </location>
</feature>
<dbReference type="PANTHER" id="PTHR14226:SF25">
    <property type="entry name" value="PHOSPHOESTERASE"/>
    <property type="match status" value="1"/>
</dbReference>
<evidence type="ECO:0000256" key="2">
    <source>
        <dbReference type="ARBA" id="ARBA00022963"/>
    </source>
</evidence>
<gene>
    <name evidence="6" type="ORF">HW270_06340</name>
</gene>
<reference evidence="6 7" key="1">
    <citation type="submission" date="2020-06" db="EMBL/GenBank/DDBJ databases">
        <title>Mogibacterium timidum strain W9173 genomic sequence.</title>
        <authorList>
            <person name="Wade W.G."/>
            <person name="Johnston C.D."/>
            <person name="Chen T."/>
            <person name="Dewhirst F.E."/>
        </authorList>
    </citation>
    <scope>NUCLEOTIDE SEQUENCE [LARGE SCALE GENOMIC DNA]</scope>
    <source>
        <strain evidence="6 7">W9173</strain>
    </source>
</reference>
<dbReference type="Proteomes" id="UP000526307">
    <property type="component" value="Unassembled WGS sequence"/>
</dbReference>
<evidence type="ECO:0000256" key="1">
    <source>
        <dbReference type="ARBA" id="ARBA00022801"/>
    </source>
</evidence>
<dbReference type="EMBL" id="JABXYR010000002">
    <property type="protein sequence ID" value="NWO23680.1"/>
    <property type="molecule type" value="Genomic_DNA"/>
</dbReference>
<dbReference type="InterPro" id="IPR016035">
    <property type="entry name" value="Acyl_Trfase/lysoPLipase"/>
</dbReference>